<sequence length="67" mass="7797">MRKADEAKAQYLLQVQRQLQESEAQARQAELRKTHEVDAARIRAEYEAELNNSRTNVSVNKLSVRKQ</sequence>
<reference evidence="1 2" key="1">
    <citation type="submission" date="2018-09" db="EMBL/GenBank/DDBJ databases">
        <title>Genomic investigation of the strawberry pathogen Phytophthora fragariae indicates pathogenicity is determined by transcriptional variation in three key races.</title>
        <authorList>
            <person name="Adams T.M."/>
            <person name="Armitage A.D."/>
            <person name="Sobczyk M.K."/>
            <person name="Bates H.J."/>
            <person name="Dunwell J.M."/>
            <person name="Nellist C.F."/>
            <person name="Harrison R.J."/>
        </authorList>
    </citation>
    <scope>NUCLEOTIDE SEQUENCE [LARGE SCALE GENOMIC DNA]</scope>
    <source>
        <strain evidence="1 2">ONT-3</strain>
    </source>
</reference>
<proteinExistence type="predicted"/>
<protein>
    <submittedName>
        <fullName evidence="1">Uncharacterized protein</fullName>
    </submittedName>
</protein>
<comment type="caution">
    <text evidence="1">The sequence shown here is derived from an EMBL/GenBank/DDBJ whole genome shotgun (WGS) entry which is preliminary data.</text>
</comment>
<dbReference type="EMBL" id="QXFX01007396">
    <property type="protein sequence ID" value="KAE9056958.1"/>
    <property type="molecule type" value="Genomic_DNA"/>
</dbReference>
<dbReference type="AlphaFoldDB" id="A0A6G0JHI4"/>
<evidence type="ECO:0000313" key="2">
    <source>
        <dbReference type="Proteomes" id="UP000488956"/>
    </source>
</evidence>
<gene>
    <name evidence="1" type="ORF">PF010_g31559</name>
</gene>
<organism evidence="1 2">
    <name type="scientific">Phytophthora fragariae</name>
    <dbReference type="NCBI Taxonomy" id="53985"/>
    <lineage>
        <taxon>Eukaryota</taxon>
        <taxon>Sar</taxon>
        <taxon>Stramenopiles</taxon>
        <taxon>Oomycota</taxon>
        <taxon>Peronosporomycetes</taxon>
        <taxon>Peronosporales</taxon>
        <taxon>Peronosporaceae</taxon>
        <taxon>Phytophthora</taxon>
    </lineage>
</organism>
<name>A0A6G0JHI4_9STRA</name>
<dbReference type="Proteomes" id="UP000488956">
    <property type="component" value="Unassembled WGS sequence"/>
</dbReference>
<evidence type="ECO:0000313" key="1">
    <source>
        <dbReference type="EMBL" id="KAE9056958.1"/>
    </source>
</evidence>
<accession>A0A6G0JHI4</accession>